<comment type="caution">
    <text evidence="13">The sequence shown here is derived from an EMBL/GenBank/DDBJ whole genome shotgun (WGS) entry which is preliminary data.</text>
</comment>
<keyword evidence="6 10" id="KW-1133">Transmembrane helix</keyword>
<evidence type="ECO:0000256" key="7">
    <source>
        <dbReference type="ARBA" id="ARBA00023065"/>
    </source>
</evidence>
<dbReference type="EMBL" id="JBHRXY010000041">
    <property type="protein sequence ID" value="MFC3631749.1"/>
    <property type="molecule type" value="Genomic_DNA"/>
</dbReference>
<dbReference type="SUPFAM" id="SSF160240">
    <property type="entry name" value="Cation efflux protein cytoplasmic domain-like"/>
    <property type="match status" value="1"/>
</dbReference>
<feature type="transmembrane region" description="Helical" evidence="10">
    <location>
        <begin position="88"/>
        <end position="110"/>
    </location>
</feature>
<dbReference type="InterPro" id="IPR027470">
    <property type="entry name" value="Cation_efflux_CTD"/>
</dbReference>
<evidence type="ECO:0000256" key="4">
    <source>
        <dbReference type="ARBA" id="ARBA00022692"/>
    </source>
</evidence>
<evidence type="ECO:0000259" key="12">
    <source>
        <dbReference type="Pfam" id="PF16916"/>
    </source>
</evidence>
<keyword evidence="4 10" id="KW-0812">Transmembrane</keyword>
<gene>
    <name evidence="13" type="ORF">ACFOM8_20195</name>
</gene>
<evidence type="ECO:0000256" key="6">
    <source>
        <dbReference type="ARBA" id="ARBA00022989"/>
    </source>
</evidence>
<keyword evidence="14" id="KW-1185">Reference proteome</keyword>
<feature type="transmembrane region" description="Helical" evidence="10">
    <location>
        <begin position="155"/>
        <end position="176"/>
    </location>
</feature>
<evidence type="ECO:0000313" key="13">
    <source>
        <dbReference type="EMBL" id="MFC3631749.1"/>
    </source>
</evidence>
<feature type="transmembrane region" description="Helical" evidence="10">
    <location>
        <begin position="182"/>
        <end position="204"/>
    </location>
</feature>
<dbReference type="InterPro" id="IPR002524">
    <property type="entry name" value="Cation_efflux"/>
</dbReference>
<protein>
    <submittedName>
        <fullName evidence="13">Cation diffusion facilitator family transporter</fullName>
    </submittedName>
</protein>
<keyword evidence="5" id="KW-0864">Zinc transport</keyword>
<dbReference type="InterPro" id="IPR027469">
    <property type="entry name" value="Cation_efflux_TMD_sf"/>
</dbReference>
<evidence type="ECO:0000256" key="2">
    <source>
        <dbReference type="ARBA" id="ARBA00008873"/>
    </source>
</evidence>
<feature type="transmembrane region" description="Helical" evidence="10">
    <location>
        <begin position="47"/>
        <end position="67"/>
    </location>
</feature>
<accession>A0ABV7U9E3</accession>
<evidence type="ECO:0000256" key="8">
    <source>
        <dbReference type="ARBA" id="ARBA00023136"/>
    </source>
</evidence>
<dbReference type="RefSeq" id="WP_377764113.1">
    <property type="nucleotide sequence ID" value="NZ_JBHRXY010000041.1"/>
</dbReference>
<dbReference type="Gene3D" id="1.20.1510.10">
    <property type="entry name" value="Cation efflux protein transmembrane domain"/>
    <property type="match status" value="1"/>
</dbReference>
<keyword evidence="3" id="KW-0813">Transport</keyword>
<feature type="region of interest" description="Disordered" evidence="9">
    <location>
        <begin position="304"/>
        <end position="329"/>
    </location>
</feature>
<evidence type="ECO:0000313" key="14">
    <source>
        <dbReference type="Proteomes" id="UP001595539"/>
    </source>
</evidence>
<feature type="compositionally biased region" description="Basic and acidic residues" evidence="9">
    <location>
        <begin position="316"/>
        <end position="329"/>
    </location>
</feature>
<feature type="transmembrane region" description="Helical" evidence="10">
    <location>
        <begin position="20"/>
        <end position="41"/>
    </location>
</feature>
<dbReference type="NCBIfam" id="TIGR01297">
    <property type="entry name" value="CDF"/>
    <property type="match status" value="1"/>
</dbReference>
<dbReference type="PANTHER" id="PTHR11562:SF17">
    <property type="entry name" value="RE54080P-RELATED"/>
    <property type="match status" value="1"/>
</dbReference>
<evidence type="ECO:0000256" key="5">
    <source>
        <dbReference type="ARBA" id="ARBA00022906"/>
    </source>
</evidence>
<evidence type="ECO:0000256" key="10">
    <source>
        <dbReference type="SAM" id="Phobius"/>
    </source>
</evidence>
<organism evidence="13 14">
    <name type="scientific">Paracoccus angustae</name>
    <dbReference type="NCBI Taxonomy" id="1671480"/>
    <lineage>
        <taxon>Bacteria</taxon>
        <taxon>Pseudomonadati</taxon>
        <taxon>Pseudomonadota</taxon>
        <taxon>Alphaproteobacteria</taxon>
        <taxon>Rhodobacterales</taxon>
        <taxon>Paracoccaceae</taxon>
        <taxon>Paracoccus</taxon>
    </lineage>
</organism>
<dbReference type="InterPro" id="IPR050681">
    <property type="entry name" value="CDF/SLC30A"/>
</dbReference>
<name>A0ABV7U9E3_9RHOB</name>
<dbReference type="Proteomes" id="UP001595539">
    <property type="component" value="Unassembled WGS sequence"/>
</dbReference>
<evidence type="ECO:0000256" key="1">
    <source>
        <dbReference type="ARBA" id="ARBA00004141"/>
    </source>
</evidence>
<sequence length="329" mass="35923">MSMSHGGPTGHVPASGDRKALAISGWLTGLYFIVELGIGLWTGSVAVMSDAFHTFSAVGGVLIALVAMRLGERKSSPARTFGYIRAEILGALFNGLFLVVMALYVLWMGAMRLMEPIELATTPMLIAAAGGIATELVALWLLYERQKGSLNMRGAYWHILQTFVGSFLIIISALVIRFTGFLAIDPLLGMAFGVVLLWASWGILREALHILLQGTPENLDLDAAIAAIRRLEGVTDVHHVHAWSLTSGRNVFSSHVCVRDWQEGERVLQQVNGLLKGQFNVYFSTIQIEGYCLDREEDAAEIDITRPQSGTGQVAHPDHARERGVHHGH</sequence>
<comment type="subcellular location">
    <subcellularLocation>
        <location evidence="1">Membrane</location>
        <topology evidence="1">Multi-pass membrane protein</topology>
    </subcellularLocation>
</comment>
<reference evidence="14" key="1">
    <citation type="journal article" date="2019" name="Int. J. Syst. Evol. Microbiol.">
        <title>The Global Catalogue of Microorganisms (GCM) 10K type strain sequencing project: providing services to taxonomists for standard genome sequencing and annotation.</title>
        <authorList>
            <consortium name="The Broad Institute Genomics Platform"/>
            <consortium name="The Broad Institute Genome Sequencing Center for Infectious Disease"/>
            <person name="Wu L."/>
            <person name="Ma J."/>
        </authorList>
    </citation>
    <scope>NUCLEOTIDE SEQUENCE [LARGE SCALE GENOMIC DNA]</scope>
    <source>
        <strain evidence="14">KCTC 42473</strain>
    </source>
</reference>
<keyword evidence="8 10" id="KW-0472">Membrane</keyword>
<keyword evidence="5" id="KW-0862">Zinc</keyword>
<keyword evidence="7" id="KW-0406">Ion transport</keyword>
<evidence type="ECO:0000256" key="3">
    <source>
        <dbReference type="ARBA" id="ARBA00022448"/>
    </source>
</evidence>
<dbReference type="PANTHER" id="PTHR11562">
    <property type="entry name" value="CATION EFFLUX PROTEIN/ ZINC TRANSPORTER"/>
    <property type="match status" value="1"/>
</dbReference>
<feature type="domain" description="Cation efflux protein transmembrane" evidence="11">
    <location>
        <begin position="22"/>
        <end position="212"/>
    </location>
</feature>
<feature type="domain" description="Cation efflux protein cytoplasmic" evidence="12">
    <location>
        <begin position="217"/>
        <end position="291"/>
    </location>
</feature>
<proteinExistence type="inferred from homology"/>
<feature type="transmembrane region" description="Helical" evidence="10">
    <location>
        <begin position="122"/>
        <end position="143"/>
    </location>
</feature>
<dbReference type="Pfam" id="PF01545">
    <property type="entry name" value="Cation_efflux"/>
    <property type="match status" value="1"/>
</dbReference>
<dbReference type="InterPro" id="IPR036837">
    <property type="entry name" value="Cation_efflux_CTD_sf"/>
</dbReference>
<evidence type="ECO:0000256" key="9">
    <source>
        <dbReference type="SAM" id="MobiDB-lite"/>
    </source>
</evidence>
<comment type="similarity">
    <text evidence="2">Belongs to the cation diffusion facilitator (CDF) transporter (TC 2.A.4) family. SLC30A subfamily.</text>
</comment>
<dbReference type="InterPro" id="IPR058533">
    <property type="entry name" value="Cation_efflux_TM"/>
</dbReference>
<dbReference type="Pfam" id="PF16916">
    <property type="entry name" value="ZT_dimer"/>
    <property type="match status" value="1"/>
</dbReference>
<evidence type="ECO:0000259" key="11">
    <source>
        <dbReference type="Pfam" id="PF01545"/>
    </source>
</evidence>
<dbReference type="SUPFAM" id="SSF161111">
    <property type="entry name" value="Cation efflux protein transmembrane domain-like"/>
    <property type="match status" value="1"/>
</dbReference>